<feature type="transmembrane region" description="Helical" evidence="8">
    <location>
        <begin position="171"/>
        <end position="190"/>
    </location>
</feature>
<dbReference type="PANTHER" id="PTHR30269">
    <property type="entry name" value="TRANSMEMBRANE PROTEIN YFCA"/>
    <property type="match status" value="1"/>
</dbReference>
<feature type="transmembrane region" description="Helical" evidence="8">
    <location>
        <begin position="130"/>
        <end position="151"/>
    </location>
</feature>
<sequence length="252" mass="25423">MFAGWEVGALDAALIALIFCFAGVVKGATGFGLPLTTIALTPLVVPFDLALALNTIVAPLANIAQVVAAGEIGRSLRLCAPAIAGMALTVFVAARLVAAAGPTALGVAMGTLLIAVPALSMIGPRFRTPVAAAAPVGFAAGLAGGVAGAAFTAPGPIFALYFTSLGLDRRFFVSAMGVTAIAAGVLISGAFWSSGILDGPRALMSALAAAPALIGMWGGDRIGRRLPLETFRRLILAMLIGLGLNYFWRAFG</sequence>
<keyword evidence="10" id="KW-1185">Reference proteome</keyword>
<name>A0A7M3T5U2_9RHOB</name>
<evidence type="ECO:0000313" key="9">
    <source>
        <dbReference type="EMBL" id="QIE57373.1"/>
    </source>
</evidence>
<evidence type="ECO:0000313" key="10">
    <source>
        <dbReference type="Proteomes" id="UP000503336"/>
    </source>
</evidence>
<comment type="subcellular location">
    <subcellularLocation>
        <location evidence="1 8">Cell membrane</location>
        <topology evidence="1 8">Multi-pass membrane protein</topology>
    </subcellularLocation>
</comment>
<proteinExistence type="inferred from homology"/>
<dbReference type="Pfam" id="PF01925">
    <property type="entry name" value="TauE"/>
    <property type="match status" value="1"/>
</dbReference>
<evidence type="ECO:0000256" key="6">
    <source>
        <dbReference type="ARBA" id="ARBA00022989"/>
    </source>
</evidence>
<feature type="transmembrane region" description="Helical" evidence="8">
    <location>
        <begin position="231"/>
        <end position="248"/>
    </location>
</feature>
<feature type="transmembrane region" description="Helical" evidence="8">
    <location>
        <begin position="104"/>
        <end position="123"/>
    </location>
</feature>
<keyword evidence="5 8" id="KW-0812">Transmembrane</keyword>
<organism evidence="9 10">
    <name type="scientific">Pikeienuella piscinae</name>
    <dbReference type="NCBI Taxonomy" id="2748098"/>
    <lineage>
        <taxon>Bacteria</taxon>
        <taxon>Pseudomonadati</taxon>
        <taxon>Pseudomonadota</taxon>
        <taxon>Alphaproteobacteria</taxon>
        <taxon>Rhodobacterales</taxon>
        <taxon>Paracoccaceae</taxon>
        <taxon>Pikeienuella</taxon>
    </lineage>
</organism>
<evidence type="ECO:0000256" key="7">
    <source>
        <dbReference type="ARBA" id="ARBA00023136"/>
    </source>
</evidence>
<dbReference type="KEGG" id="hdh:G5B40_19155"/>
<dbReference type="EMBL" id="CP049056">
    <property type="protein sequence ID" value="QIE57373.1"/>
    <property type="molecule type" value="Genomic_DNA"/>
</dbReference>
<dbReference type="AlphaFoldDB" id="A0A7M3T5U2"/>
<dbReference type="InterPro" id="IPR052017">
    <property type="entry name" value="TSUP"/>
</dbReference>
<reference evidence="9 10" key="1">
    <citation type="submission" date="2020-02" db="EMBL/GenBank/DDBJ databases">
        <title>complete genome sequence of Rhodobacteraceae bacterium.</title>
        <authorList>
            <person name="Park J."/>
            <person name="Kim Y.-S."/>
            <person name="Kim K.-H."/>
        </authorList>
    </citation>
    <scope>NUCLEOTIDE SEQUENCE [LARGE SCALE GENOMIC DNA]</scope>
    <source>
        <strain evidence="9 10">RR4-56</strain>
    </source>
</reference>
<gene>
    <name evidence="9" type="ORF">G5B40_19155</name>
</gene>
<keyword evidence="7 8" id="KW-0472">Membrane</keyword>
<evidence type="ECO:0000256" key="4">
    <source>
        <dbReference type="ARBA" id="ARBA00022475"/>
    </source>
</evidence>
<keyword evidence="3" id="KW-0813">Transport</keyword>
<dbReference type="PANTHER" id="PTHR30269:SF32">
    <property type="entry name" value="MEMBRANE TRANSPORTER PROTEIN-RELATED"/>
    <property type="match status" value="1"/>
</dbReference>
<evidence type="ECO:0000256" key="2">
    <source>
        <dbReference type="ARBA" id="ARBA00009142"/>
    </source>
</evidence>
<dbReference type="InterPro" id="IPR002781">
    <property type="entry name" value="TM_pro_TauE-like"/>
</dbReference>
<protein>
    <recommendedName>
        <fullName evidence="8">Probable membrane transporter protein</fullName>
    </recommendedName>
</protein>
<dbReference type="RefSeq" id="WP_165102191.1">
    <property type="nucleotide sequence ID" value="NZ_CP049056.1"/>
</dbReference>
<dbReference type="Proteomes" id="UP000503336">
    <property type="component" value="Chromosome"/>
</dbReference>
<feature type="transmembrane region" description="Helical" evidence="8">
    <location>
        <begin position="76"/>
        <end position="98"/>
    </location>
</feature>
<feature type="transmembrane region" description="Helical" evidence="8">
    <location>
        <begin position="202"/>
        <end position="219"/>
    </location>
</feature>
<evidence type="ECO:0000256" key="8">
    <source>
        <dbReference type="RuleBase" id="RU363041"/>
    </source>
</evidence>
<evidence type="ECO:0000256" key="1">
    <source>
        <dbReference type="ARBA" id="ARBA00004651"/>
    </source>
</evidence>
<dbReference type="GO" id="GO:0005886">
    <property type="term" value="C:plasma membrane"/>
    <property type="evidence" value="ECO:0007669"/>
    <property type="project" value="UniProtKB-SubCell"/>
</dbReference>
<feature type="transmembrane region" description="Helical" evidence="8">
    <location>
        <begin position="43"/>
        <end position="64"/>
    </location>
</feature>
<keyword evidence="4 8" id="KW-1003">Cell membrane</keyword>
<accession>A0A7M3T5U2</accession>
<keyword evidence="6 8" id="KW-1133">Transmembrane helix</keyword>
<evidence type="ECO:0000256" key="3">
    <source>
        <dbReference type="ARBA" id="ARBA00022448"/>
    </source>
</evidence>
<evidence type="ECO:0000256" key="5">
    <source>
        <dbReference type="ARBA" id="ARBA00022692"/>
    </source>
</evidence>
<comment type="similarity">
    <text evidence="2 8">Belongs to the 4-toluene sulfonate uptake permease (TSUP) (TC 2.A.102) family.</text>
</comment>